<dbReference type="PANTHER" id="PTHR34391">
    <property type="entry name" value="UPF0658 GOLGI APPARATUS MEMBRANE PROTEIN C1952.10C-RELATED"/>
    <property type="match status" value="1"/>
</dbReference>
<accession>A0ABR3BHW7</accession>
<keyword evidence="1" id="KW-0812">Transmembrane</keyword>
<dbReference type="PANTHER" id="PTHR34391:SF2">
    <property type="entry name" value="TRP C-TERMINAL DOMAIN-CONTAINING PROTEIN"/>
    <property type="match status" value="1"/>
</dbReference>
<dbReference type="Proteomes" id="UP001448207">
    <property type="component" value="Unassembled WGS sequence"/>
</dbReference>
<feature type="transmembrane region" description="Helical" evidence="1">
    <location>
        <begin position="114"/>
        <end position="133"/>
    </location>
</feature>
<feature type="transmembrane region" description="Helical" evidence="1">
    <location>
        <begin position="247"/>
        <end position="264"/>
    </location>
</feature>
<comment type="caution">
    <text evidence="2">The sequence shown here is derived from an EMBL/GenBank/DDBJ whole genome shotgun (WGS) entry which is preliminary data.</text>
</comment>
<feature type="transmembrane region" description="Helical" evidence="1">
    <location>
        <begin position="160"/>
        <end position="182"/>
    </location>
</feature>
<gene>
    <name evidence="2" type="ORF">J3Q64DRAFT_1717002</name>
</gene>
<organism evidence="2 3">
    <name type="scientific">Phycomyces blakesleeanus</name>
    <dbReference type="NCBI Taxonomy" id="4837"/>
    <lineage>
        <taxon>Eukaryota</taxon>
        <taxon>Fungi</taxon>
        <taxon>Fungi incertae sedis</taxon>
        <taxon>Mucoromycota</taxon>
        <taxon>Mucoromycotina</taxon>
        <taxon>Mucoromycetes</taxon>
        <taxon>Mucorales</taxon>
        <taxon>Phycomycetaceae</taxon>
        <taxon>Phycomyces</taxon>
    </lineage>
</organism>
<keyword evidence="1" id="KW-1133">Transmembrane helix</keyword>
<sequence length="369" mass="42356">MLTSEKFKRRISQSKWTKTYLFLACLQGVMIIVLQSVIAYQNTHQASLLPSSDTKRSPSLAAAFEANQNEALEVDEATDRLNRIKWENIAFVGFQFWFVGMSFDATVNQNAAEVIALATMNVMCALLGALEVIDGRRWLSTLRHMNEVQGIAFATKPLEIAFYLEITLTVLLTLFAIAFAYLSYEVVREFGWVIYKKIGADVEIQRMYRIFQFFVLALKFDIFIEFLVSCFYLVQFATKEYDPVWEIWFQLGATALMLPMLYFARMAGSVESSKRMTVFIIFQCVVVVQFGLVLRQTLRTHNFWYTWICFVLLGIVLAVTTGTLGAICMYNFGKNLKPYIQRGAKKQEHADNLKLSKQASAELWKIDED</sequence>
<evidence type="ECO:0000313" key="2">
    <source>
        <dbReference type="EMBL" id="KAL0098168.1"/>
    </source>
</evidence>
<evidence type="ECO:0000256" key="1">
    <source>
        <dbReference type="SAM" id="Phobius"/>
    </source>
</evidence>
<name>A0ABR3BHW7_PHYBL</name>
<feature type="transmembrane region" description="Helical" evidence="1">
    <location>
        <begin position="276"/>
        <end position="298"/>
    </location>
</feature>
<feature type="transmembrane region" description="Helical" evidence="1">
    <location>
        <begin position="304"/>
        <end position="332"/>
    </location>
</feature>
<dbReference type="EMBL" id="JBCLYO010000001">
    <property type="protein sequence ID" value="KAL0098168.1"/>
    <property type="molecule type" value="Genomic_DNA"/>
</dbReference>
<keyword evidence="3" id="KW-1185">Reference proteome</keyword>
<feature type="transmembrane region" description="Helical" evidence="1">
    <location>
        <begin position="20"/>
        <end position="40"/>
    </location>
</feature>
<feature type="transmembrane region" description="Helical" evidence="1">
    <location>
        <begin position="213"/>
        <end position="235"/>
    </location>
</feature>
<dbReference type="InterPro" id="IPR040410">
    <property type="entry name" value="UPF0658_Golgi"/>
</dbReference>
<evidence type="ECO:0000313" key="3">
    <source>
        <dbReference type="Proteomes" id="UP001448207"/>
    </source>
</evidence>
<reference evidence="2 3" key="1">
    <citation type="submission" date="2024-04" db="EMBL/GenBank/DDBJ databases">
        <title>Symmetric and asymmetric DNA N6-adenine methylation regulates different biological responses in Mucorales.</title>
        <authorList>
            <consortium name="Lawrence Berkeley National Laboratory"/>
            <person name="Lax C."/>
            <person name="Mondo S.J."/>
            <person name="Osorio-Concepcion M."/>
            <person name="Muszewska A."/>
            <person name="Corrochano-Luque M."/>
            <person name="Gutierrez G."/>
            <person name="Riley R."/>
            <person name="Lipzen A."/>
            <person name="Guo J."/>
            <person name="Hundley H."/>
            <person name="Amirebrahimi M."/>
            <person name="Ng V."/>
            <person name="Lorenzo-Gutierrez D."/>
            <person name="Binder U."/>
            <person name="Yang J."/>
            <person name="Song Y."/>
            <person name="Canovas D."/>
            <person name="Navarro E."/>
            <person name="Freitag M."/>
            <person name="Gabaldon T."/>
            <person name="Grigoriev I.V."/>
            <person name="Corrochano L.M."/>
            <person name="Nicolas F.E."/>
            <person name="Garre V."/>
        </authorList>
    </citation>
    <scope>NUCLEOTIDE SEQUENCE [LARGE SCALE GENOMIC DNA]</scope>
    <source>
        <strain evidence="2 3">L51</strain>
    </source>
</reference>
<evidence type="ECO:0008006" key="4">
    <source>
        <dbReference type="Google" id="ProtNLM"/>
    </source>
</evidence>
<keyword evidence="1" id="KW-0472">Membrane</keyword>
<proteinExistence type="predicted"/>
<protein>
    <recommendedName>
        <fullName evidence="4">TRP C-terminal domain-containing protein</fullName>
    </recommendedName>
</protein>